<gene>
    <name evidence="2" type="ORF">F6X53_02115</name>
</gene>
<reference evidence="2 3" key="1">
    <citation type="submission" date="2019-09" db="EMBL/GenBank/DDBJ databases">
        <title>YIM 48816 draft genome.</title>
        <authorList>
            <person name="Jiang L."/>
        </authorList>
    </citation>
    <scope>NUCLEOTIDE SEQUENCE [LARGE SCALE GENOMIC DNA]</scope>
    <source>
        <strain evidence="2 3">YIM 48816</strain>
    </source>
</reference>
<dbReference type="OrthoDB" id="7678486at2"/>
<dbReference type="EMBL" id="VZZK01000002">
    <property type="protein sequence ID" value="KAB1081132.1"/>
    <property type="molecule type" value="Genomic_DNA"/>
</dbReference>
<dbReference type="Proteomes" id="UP000474159">
    <property type="component" value="Unassembled WGS sequence"/>
</dbReference>
<evidence type="ECO:0000313" key="3">
    <source>
        <dbReference type="Proteomes" id="UP000474159"/>
    </source>
</evidence>
<feature type="region of interest" description="Disordered" evidence="1">
    <location>
        <begin position="190"/>
        <end position="217"/>
    </location>
</feature>
<comment type="caution">
    <text evidence="2">The sequence shown here is derived from an EMBL/GenBank/DDBJ whole genome shotgun (WGS) entry which is preliminary data.</text>
</comment>
<keyword evidence="3" id="KW-1185">Reference proteome</keyword>
<accession>A0A6L3T6P2</accession>
<proteinExistence type="predicted"/>
<protein>
    <submittedName>
        <fullName evidence="2">Uncharacterized protein</fullName>
    </submittedName>
</protein>
<organism evidence="2 3">
    <name type="scientific">Methylobacterium soli</name>
    <dbReference type="NCBI Taxonomy" id="553447"/>
    <lineage>
        <taxon>Bacteria</taxon>
        <taxon>Pseudomonadati</taxon>
        <taxon>Pseudomonadota</taxon>
        <taxon>Alphaproteobacteria</taxon>
        <taxon>Hyphomicrobiales</taxon>
        <taxon>Methylobacteriaceae</taxon>
        <taxon>Methylobacterium</taxon>
    </lineage>
</organism>
<sequence>MVGTSRRDHAKQGQLWRGGLLALGLLAASGARAEDGNFLSNIFKYGGTTVPPSQAPELEAAYCPPVGVAEGGAALQAMGGQVGNAASIRTQMSLGQLARECTRRQDGSIGVKVGVEGRVLLGPAGAAGRFDVPLTIAIKYDDKVVTSRSRRTSVTVAPGEAQGFFSIIEEDLVVPAAMGRDYEIEVGLGGAKAKAKPPARRKAPPAAAASGGDGATQ</sequence>
<evidence type="ECO:0000256" key="1">
    <source>
        <dbReference type="SAM" id="MobiDB-lite"/>
    </source>
</evidence>
<name>A0A6L3T6P2_9HYPH</name>
<dbReference type="AlphaFoldDB" id="A0A6L3T6P2"/>
<feature type="compositionally biased region" description="Basic residues" evidence="1">
    <location>
        <begin position="193"/>
        <end position="203"/>
    </location>
</feature>
<dbReference type="RefSeq" id="WP_150996759.1">
    <property type="nucleotide sequence ID" value="NZ_BPQY01000342.1"/>
</dbReference>
<evidence type="ECO:0000313" key="2">
    <source>
        <dbReference type="EMBL" id="KAB1081132.1"/>
    </source>
</evidence>